<dbReference type="EMBL" id="NXNI01000001">
    <property type="protein sequence ID" value="PCR89199.1"/>
    <property type="molecule type" value="Genomic_DNA"/>
</dbReference>
<keyword evidence="2" id="KW-0812">Transmembrane</keyword>
<feature type="compositionally biased region" description="Basic and acidic residues" evidence="1">
    <location>
        <begin position="161"/>
        <end position="180"/>
    </location>
</feature>
<evidence type="ECO:0000256" key="2">
    <source>
        <dbReference type="SAM" id="Phobius"/>
    </source>
</evidence>
<keyword evidence="2" id="KW-1133">Transmembrane helix</keyword>
<feature type="compositionally biased region" description="Low complexity" evidence="1">
    <location>
        <begin position="201"/>
        <end position="225"/>
    </location>
</feature>
<evidence type="ECO:0000313" key="3">
    <source>
        <dbReference type="EMBL" id="PCR89199.1"/>
    </source>
</evidence>
<sequence>MTHHDHDASTDVSMDEPADLEEAAELTEPAGRVASAASDALASGTLPLLGGGLLLAAAVRALARNRPRALPLGIAGSGLIGFGLHNRRSSGESPTDDGVPDIESGTEGKETSDGAAAAATRVDSGRESEIEPDGEISADPGVDDAAESGSRVEFTDDPDADESRSRPDLGEEETEPRRETETDDIAVDVSDTAMADETSEATGPDPTQAQPTQTADTEPEASPAEDASEKQVEPPDESEAETDEEDATGDDDSDESDR</sequence>
<evidence type="ECO:0000256" key="1">
    <source>
        <dbReference type="SAM" id="MobiDB-lite"/>
    </source>
</evidence>
<feature type="region of interest" description="Disordered" evidence="1">
    <location>
        <begin position="86"/>
        <end position="258"/>
    </location>
</feature>
<name>A0A2A5QQX1_9EURY</name>
<feature type="compositionally biased region" description="Acidic residues" evidence="1">
    <location>
        <begin position="234"/>
        <end position="258"/>
    </location>
</feature>
<feature type="compositionally biased region" description="Acidic residues" evidence="1">
    <location>
        <begin position="13"/>
        <end position="25"/>
    </location>
</feature>
<proteinExistence type="predicted"/>
<keyword evidence="4" id="KW-1185">Reference proteome</keyword>
<reference evidence="3 4" key="1">
    <citation type="submission" date="2017-09" db="EMBL/GenBank/DDBJ databases">
        <title>Genome sequences of Natrinema ejinorence JCM 13890T.</title>
        <authorList>
            <person name="Roh S.W."/>
            <person name="Kim Y.B."/>
            <person name="Kim J.Y."/>
        </authorList>
    </citation>
    <scope>NUCLEOTIDE SEQUENCE [LARGE SCALE GENOMIC DNA]</scope>
    <source>
        <strain evidence="3 4">JCM 13890</strain>
    </source>
</reference>
<organism evidence="3 4">
    <name type="scientific">Natrinema ejinorense</name>
    <dbReference type="NCBI Taxonomy" id="373386"/>
    <lineage>
        <taxon>Archaea</taxon>
        <taxon>Methanobacteriati</taxon>
        <taxon>Methanobacteriota</taxon>
        <taxon>Stenosarchaea group</taxon>
        <taxon>Halobacteria</taxon>
        <taxon>Halobacteriales</taxon>
        <taxon>Natrialbaceae</taxon>
        <taxon>Natrinema</taxon>
    </lineage>
</organism>
<feature type="region of interest" description="Disordered" evidence="1">
    <location>
        <begin position="1"/>
        <end position="31"/>
    </location>
</feature>
<evidence type="ECO:0000313" key="4">
    <source>
        <dbReference type="Proteomes" id="UP000219689"/>
    </source>
</evidence>
<feature type="compositionally biased region" description="Acidic residues" evidence="1">
    <location>
        <begin position="130"/>
        <end position="146"/>
    </location>
</feature>
<dbReference type="RefSeq" id="WP_097378149.1">
    <property type="nucleotide sequence ID" value="NZ_NXNI01000001.1"/>
</dbReference>
<gene>
    <name evidence="3" type="ORF">CP557_00785</name>
</gene>
<accession>A0A2A5QQX1</accession>
<feature type="transmembrane region" description="Helical" evidence="2">
    <location>
        <begin position="40"/>
        <end position="63"/>
    </location>
</feature>
<dbReference type="Proteomes" id="UP000219689">
    <property type="component" value="Unassembled WGS sequence"/>
</dbReference>
<dbReference type="OrthoDB" id="177940at2157"/>
<keyword evidence="2" id="KW-0472">Membrane</keyword>
<comment type="caution">
    <text evidence="3">The sequence shown here is derived from an EMBL/GenBank/DDBJ whole genome shotgun (WGS) entry which is preliminary data.</text>
</comment>
<dbReference type="AlphaFoldDB" id="A0A2A5QQX1"/>
<protein>
    <submittedName>
        <fullName evidence="3">Uncharacterized protein</fullName>
    </submittedName>
</protein>